<dbReference type="AlphaFoldDB" id="A7E513"/>
<accession>A7E513</accession>
<gene>
    <name evidence="1" type="ORF">SS1G_00385</name>
</gene>
<organism evidence="1 2">
    <name type="scientific">Sclerotinia sclerotiorum (strain ATCC 18683 / 1980 / Ss-1)</name>
    <name type="common">White mold</name>
    <name type="synonym">Whetzelinia sclerotiorum</name>
    <dbReference type="NCBI Taxonomy" id="665079"/>
    <lineage>
        <taxon>Eukaryota</taxon>
        <taxon>Fungi</taxon>
        <taxon>Dikarya</taxon>
        <taxon>Ascomycota</taxon>
        <taxon>Pezizomycotina</taxon>
        <taxon>Leotiomycetes</taxon>
        <taxon>Helotiales</taxon>
        <taxon>Sclerotiniaceae</taxon>
        <taxon>Sclerotinia</taxon>
    </lineage>
</organism>
<keyword evidence="2" id="KW-1185">Reference proteome</keyword>
<dbReference type="EMBL" id="CH476621">
    <property type="protein sequence ID" value="EDN90985.1"/>
    <property type="molecule type" value="Genomic_DNA"/>
</dbReference>
<evidence type="ECO:0000313" key="1">
    <source>
        <dbReference type="EMBL" id="EDN90985.1"/>
    </source>
</evidence>
<sequence length="93" mass="10920">MTMESLEHAGNSLRNLWLLCSNKDEFALKLLNFESFHTWLPRETLPHKPEYREEVQFLLVAMSSDCHAAPNVQQLRDRIYAFNLYEYNAASKS</sequence>
<reference evidence="2" key="1">
    <citation type="journal article" date="2011" name="PLoS Genet.">
        <title>Genomic analysis of the necrotrophic fungal pathogens Sclerotinia sclerotiorum and Botrytis cinerea.</title>
        <authorList>
            <person name="Amselem J."/>
            <person name="Cuomo C.A."/>
            <person name="van Kan J.A."/>
            <person name="Viaud M."/>
            <person name="Benito E.P."/>
            <person name="Couloux A."/>
            <person name="Coutinho P.M."/>
            <person name="de Vries R.P."/>
            <person name="Dyer P.S."/>
            <person name="Fillinger S."/>
            <person name="Fournier E."/>
            <person name="Gout L."/>
            <person name="Hahn M."/>
            <person name="Kohn L."/>
            <person name="Lapalu N."/>
            <person name="Plummer K.M."/>
            <person name="Pradier J.M."/>
            <person name="Quevillon E."/>
            <person name="Sharon A."/>
            <person name="Simon A."/>
            <person name="ten Have A."/>
            <person name="Tudzynski B."/>
            <person name="Tudzynski P."/>
            <person name="Wincker P."/>
            <person name="Andrew M."/>
            <person name="Anthouard V."/>
            <person name="Beever R.E."/>
            <person name="Beffa R."/>
            <person name="Benoit I."/>
            <person name="Bouzid O."/>
            <person name="Brault B."/>
            <person name="Chen Z."/>
            <person name="Choquer M."/>
            <person name="Collemare J."/>
            <person name="Cotton P."/>
            <person name="Danchin E.G."/>
            <person name="Da Silva C."/>
            <person name="Gautier A."/>
            <person name="Giraud C."/>
            <person name="Giraud T."/>
            <person name="Gonzalez C."/>
            <person name="Grossetete S."/>
            <person name="Guldener U."/>
            <person name="Henrissat B."/>
            <person name="Howlett B.J."/>
            <person name="Kodira C."/>
            <person name="Kretschmer M."/>
            <person name="Lappartient A."/>
            <person name="Leroch M."/>
            <person name="Levis C."/>
            <person name="Mauceli E."/>
            <person name="Neuveglise C."/>
            <person name="Oeser B."/>
            <person name="Pearson M."/>
            <person name="Poulain J."/>
            <person name="Poussereau N."/>
            <person name="Quesneville H."/>
            <person name="Rascle C."/>
            <person name="Schumacher J."/>
            <person name="Segurens B."/>
            <person name="Sexton A."/>
            <person name="Silva E."/>
            <person name="Sirven C."/>
            <person name="Soanes D.M."/>
            <person name="Talbot N.J."/>
            <person name="Templeton M."/>
            <person name="Yandava C."/>
            <person name="Yarden O."/>
            <person name="Zeng Q."/>
            <person name="Rollins J.A."/>
            <person name="Lebrun M.H."/>
            <person name="Dickman M."/>
        </authorList>
    </citation>
    <scope>NUCLEOTIDE SEQUENCE [LARGE SCALE GENOMIC DNA]</scope>
    <source>
        <strain evidence="2">ATCC 18683 / 1980 / Ss-1</strain>
    </source>
</reference>
<dbReference type="GeneID" id="5494216"/>
<dbReference type="KEGG" id="ssl:SS1G_00385"/>
<protein>
    <submittedName>
        <fullName evidence="1">Uncharacterized protein</fullName>
    </submittedName>
</protein>
<dbReference type="Proteomes" id="UP000001312">
    <property type="component" value="Unassembled WGS sequence"/>
</dbReference>
<evidence type="ECO:0000313" key="2">
    <source>
        <dbReference type="Proteomes" id="UP000001312"/>
    </source>
</evidence>
<name>A7E513_SCLS1</name>
<proteinExistence type="predicted"/>
<dbReference type="InParanoid" id="A7E513"/>
<dbReference type="HOGENOM" id="CLU_2401000_0_0_1"/>
<dbReference type="RefSeq" id="XP_001598299.1">
    <property type="nucleotide sequence ID" value="XM_001598249.1"/>
</dbReference>